<dbReference type="PROSITE" id="PS50023">
    <property type="entry name" value="LIM_DOMAIN_2"/>
    <property type="match status" value="2"/>
</dbReference>
<dbReference type="SMART" id="SM00132">
    <property type="entry name" value="LIM"/>
    <property type="match status" value="2"/>
</dbReference>
<evidence type="ECO:0000256" key="4">
    <source>
        <dbReference type="ARBA" id="ARBA00023038"/>
    </source>
</evidence>
<dbReference type="PROSITE" id="PS00478">
    <property type="entry name" value="LIM_DOMAIN_1"/>
    <property type="match status" value="1"/>
</dbReference>
<accession>A0A1W0X8R7</accession>
<keyword evidence="3 5" id="KW-0862">Zinc</keyword>
<dbReference type="EMBL" id="MTYJ01000009">
    <property type="protein sequence ID" value="OQV23929.1"/>
    <property type="molecule type" value="Genomic_DNA"/>
</dbReference>
<evidence type="ECO:0000256" key="3">
    <source>
        <dbReference type="ARBA" id="ARBA00022833"/>
    </source>
</evidence>
<dbReference type="InterPro" id="IPR001781">
    <property type="entry name" value="Znf_LIM"/>
</dbReference>
<evidence type="ECO:0000259" key="6">
    <source>
        <dbReference type="PROSITE" id="PS50023"/>
    </source>
</evidence>
<dbReference type="OrthoDB" id="6352355at2759"/>
<dbReference type="SUPFAM" id="SSF57716">
    <property type="entry name" value="Glucocorticoid receptor-like (DNA-binding domain)"/>
    <property type="match status" value="3"/>
</dbReference>
<comment type="caution">
    <text evidence="7">The sequence shown here is derived from an EMBL/GenBank/DDBJ whole genome shotgun (WGS) entry which is preliminary data.</text>
</comment>
<evidence type="ECO:0000256" key="5">
    <source>
        <dbReference type="PROSITE-ProRule" id="PRU00125"/>
    </source>
</evidence>
<dbReference type="InterPro" id="IPR050945">
    <property type="entry name" value="LMO_RBTN_TF"/>
</dbReference>
<dbReference type="PANTHER" id="PTHR45787:SF1">
    <property type="entry name" value="LIM ZINC-BINDING DOMAIN-CONTAINING PROTEIN"/>
    <property type="match status" value="1"/>
</dbReference>
<dbReference type="GO" id="GO:0005634">
    <property type="term" value="C:nucleus"/>
    <property type="evidence" value="ECO:0007669"/>
    <property type="project" value="TreeGrafter"/>
</dbReference>
<gene>
    <name evidence="7" type="ORF">BV898_02277</name>
</gene>
<dbReference type="PANTHER" id="PTHR45787">
    <property type="entry name" value="LD11652P"/>
    <property type="match status" value="1"/>
</dbReference>
<proteinExistence type="predicted"/>
<keyword evidence="4 5" id="KW-0440">LIM domain</keyword>
<evidence type="ECO:0000313" key="7">
    <source>
        <dbReference type="EMBL" id="OQV23929.1"/>
    </source>
</evidence>
<evidence type="ECO:0000256" key="2">
    <source>
        <dbReference type="ARBA" id="ARBA00022737"/>
    </source>
</evidence>
<dbReference type="Proteomes" id="UP000192578">
    <property type="component" value="Unassembled WGS sequence"/>
</dbReference>
<evidence type="ECO:0000256" key="1">
    <source>
        <dbReference type="ARBA" id="ARBA00022723"/>
    </source>
</evidence>
<dbReference type="GO" id="GO:0003713">
    <property type="term" value="F:transcription coactivator activity"/>
    <property type="evidence" value="ECO:0007669"/>
    <property type="project" value="TreeGrafter"/>
</dbReference>
<feature type="domain" description="LIM zinc-binding" evidence="6">
    <location>
        <begin position="22"/>
        <end position="84"/>
    </location>
</feature>
<keyword evidence="2" id="KW-0677">Repeat</keyword>
<organism evidence="7 8">
    <name type="scientific">Hypsibius exemplaris</name>
    <name type="common">Freshwater tardigrade</name>
    <dbReference type="NCBI Taxonomy" id="2072580"/>
    <lineage>
        <taxon>Eukaryota</taxon>
        <taxon>Metazoa</taxon>
        <taxon>Ecdysozoa</taxon>
        <taxon>Tardigrada</taxon>
        <taxon>Eutardigrada</taxon>
        <taxon>Parachela</taxon>
        <taxon>Hypsibioidea</taxon>
        <taxon>Hypsibiidae</taxon>
        <taxon>Hypsibius</taxon>
    </lineage>
</organism>
<reference evidence="8" key="1">
    <citation type="submission" date="2017-01" db="EMBL/GenBank/DDBJ databases">
        <title>Comparative genomics of anhydrobiosis in the tardigrade Hypsibius dujardini.</title>
        <authorList>
            <person name="Yoshida Y."/>
            <person name="Koutsovoulos G."/>
            <person name="Laetsch D."/>
            <person name="Stevens L."/>
            <person name="Kumar S."/>
            <person name="Horikawa D."/>
            <person name="Ishino K."/>
            <person name="Komine S."/>
            <person name="Tomita M."/>
            <person name="Blaxter M."/>
            <person name="Arakawa K."/>
        </authorList>
    </citation>
    <scope>NUCLEOTIDE SEQUENCE [LARGE SCALE GENOMIC DNA]</scope>
    <source>
        <strain evidence="8">Z151</strain>
    </source>
</reference>
<dbReference type="AlphaFoldDB" id="A0A1W0X8R7"/>
<dbReference type="Gene3D" id="2.10.110.10">
    <property type="entry name" value="Cysteine Rich Protein"/>
    <property type="match status" value="2"/>
</dbReference>
<protein>
    <submittedName>
        <fullName evidence="7">LIM domain only protein 3</fullName>
    </submittedName>
</protein>
<keyword evidence="8" id="KW-1185">Reference proteome</keyword>
<keyword evidence="1 5" id="KW-0479">Metal-binding</keyword>
<evidence type="ECO:0000313" key="8">
    <source>
        <dbReference type="Proteomes" id="UP000192578"/>
    </source>
</evidence>
<dbReference type="GO" id="GO:0045944">
    <property type="term" value="P:positive regulation of transcription by RNA polymerase II"/>
    <property type="evidence" value="ECO:0007669"/>
    <property type="project" value="TreeGrafter"/>
</dbReference>
<sequence>MEHGQDKLTGSGGGGGSGQAANVCGECGNAILDRYYLEALDKKWHEDCLKCACCDCRLGEVGSTCFEKANLVLCRRDYLRLFGNNGSCASCNKIIPAFELVMRVQGNVYHLECFGCAECSCRFCVGDRFFFWNNLILCESDYEDRLLLRSELSGDGGGHATNENTIVDHNSSALRAATAAGMPHPVIVPNHHQLTCGSMANEVSEPMEMAMGGGGMTTAMSHRHEQHKYITN</sequence>
<dbReference type="GO" id="GO:0140297">
    <property type="term" value="F:DNA-binding transcription factor binding"/>
    <property type="evidence" value="ECO:0007669"/>
    <property type="project" value="TreeGrafter"/>
</dbReference>
<name>A0A1W0X8R7_HYPEX</name>
<feature type="domain" description="LIM zinc-binding" evidence="6">
    <location>
        <begin position="86"/>
        <end position="148"/>
    </location>
</feature>
<dbReference type="GO" id="GO:0046872">
    <property type="term" value="F:metal ion binding"/>
    <property type="evidence" value="ECO:0007669"/>
    <property type="project" value="UniProtKB-KW"/>
</dbReference>
<dbReference type="Pfam" id="PF00412">
    <property type="entry name" value="LIM"/>
    <property type="match status" value="2"/>
</dbReference>